<dbReference type="SUPFAM" id="SSF47060">
    <property type="entry name" value="S15/NS1 RNA-binding domain"/>
    <property type="match status" value="1"/>
</dbReference>
<proteinExistence type="inferred from homology"/>
<evidence type="ECO:0000256" key="3">
    <source>
        <dbReference type="HAMAP-Rule" id="MF_01343"/>
    </source>
</evidence>
<keyword evidence="2 3" id="KW-0687">Ribonucleoprotein</keyword>
<name>A0A2Z4NCA7_9BACT</name>
<dbReference type="Gene3D" id="1.10.287.10">
    <property type="entry name" value="S15/NS1, RNA-binding"/>
    <property type="match status" value="1"/>
</dbReference>
<dbReference type="SMART" id="SM01387">
    <property type="entry name" value="Ribosomal_S15"/>
    <property type="match status" value="1"/>
</dbReference>
<organism evidence="5 6">
    <name type="scientific">[Mycoplasma] anseris</name>
    <dbReference type="NCBI Taxonomy" id="92400"/>
    <lineage>
        <taxon>Bacteria</taxon>
        <taxon>Bacillati</taxon>
        <taxon>Mycoplasmatota</taxon>
        <taxon>Mycoplasmoidales</taxon>
        <taxon>Metamycoplasmataceae</taxon>
        <taxon>Metamycoplasma</taxon>
    </lineage>
</organism>
<protein>
    <recommendedName>
        <fullName evidence="3">Small ribosomal subunit protein uS15</fullName>
    </recommendedName>
</protein>
<dbReference type="HAMAP" id="MF_01343_B">
    <property type="entry name" value="Ribosomal_uS15_B"/>
    <property type="match status" value="1"/>
</dbReference>
<dbReference type="GO" id="GO:0022627">
    <property type="term" value="C:cytosolic small ribosomal subunit"/>
    <property type="evidence" value="ECO:0007669"/>
    <property type="project" value="TreeGrafter"/>
</dbReference>
<comment type="function">
    <text evidence="3">Forms an intersubunit bridge (bridge B4) with the 23S rRNA of the 50S subunit in the ribosome.</text>
</comment>
<comment type="similarity">
    <text evidence="3 4">Belongs to the universal ribosomal protein uS15 family.</text>
</comment>
<dbReference type="InterPro" id="IPR009068">
    <property type="entry name" value="uS15_NS1_RNA-bd_sf"/>
</dbReference>
<dbReference type="GO" id="GO:0006412">
    <property type="term" value="P:translation"/>
    <property type="evidence" value="ECO:0007669"/>
    <property type="project" value="UniProtKB-UniRule"/>
</dbReference>
<dbReference type="RefSeq" id="WP_033179042.1">
    <property type="nucleotide sequence ID" value="NZ_CP030140.1"/>
</dbReference>
<keyword evidence="6" id="KW-1185">Reference proteome</keyword>
<evidence type="ECO:0000256" key="4">
    <source>
        <dbReference type="RuleBase" id="RU003919"/>
    </source>
</evidence>
<accession>A0A2Z4NCA7</accession>
<comment type="function">
    <text evidence="3">One of the primary rRNA binding proteins, it binds directly to 16S rRNA where it helps nucleate assembly of the platform of the 30S subunit by binding and bridging several RNA helices of the 16S rRNA.</text>
</comment>
<dbReference type="GO" id="GO:0003735">
    <property type="term" value="F:structural constituent of ribosome"/>
    <property type="evidence" value="ECO:0007669"/>
    <property type="project" value="InterPro"/>
</dbReference>
<keyword evidence="3" id="KW-0699">rRNA-binding</keyword>
<evidence type="ECO:0000256" key="2">
    <source>
        <dbReference type="ARBA" id="ARBA00023274"/>
    </source>
</evidence>
<evidence type="ECO:0000313" key="6">
    <source>
        <dbReference type="Proteomes" id="UP000250218"/>
    </source>
</evidence>
<dbReference type="GO" id="GO:0019843">
    <property type="term" value="F:rRNA binding"/>
    <property type="evidence" value="ECO:0007669"/>
    <property type="project" value="UniProtKB-UniRule"/>
</dbReference>
<keyword evidence="3" id="KW-0694">RNA-binding</keyword>
<gene>
    <name evidence="3" type="primary">rpsO</name>
    <name evidence="5" type="ORF">DP065_00175</name>
</gene>
<dbReference type="InterPro" id="IPR005290">
    <property type="entry name" value="Ribosomal_uS15_bac-type"/>
</dbReference>
<sequence>MVSKEKKQELTKKYGRNAKDTGYLPVQIAILTEEIESLKVHFEANKNDLHSMRGFMAKVNHRKALLKHLQKTNYNLYLETIKELNIRK</sequence>
<dbReference type="InterPro" id="IPR000589">
    <property type="entry name" value="Ribosomal_uS15"/>
</dbReference>
<evidence type="ECO:0000256" key="1">
    <source>
        <dbReference type="ARBA" id="ARBA00022980"/>
    </source>
</evidence>
<dbReference type="EMBL" id="CP030140">
    <property type="protein sequence ID" value="AWX69183.1"/>
    <property type="molecule type" value="Genomic_DNA"/>
</dbReference>
<dbReference type="Proteomes" id="UP000250218">
    <property type="component" value="Chromosome"/>
</dbReference>
<dbReference type="KEGG" id="mane:DP065_00175"/>
<dbReference type="AlphaFoldDB" id="A0A2Z4NCA7"/>
<dbReference type="PANTHER" id="PTHR23321">
    <property type="entry name" value="RIBOSOMAL PROTEIN S15, BACTERIAL AND ORGANELLAR"/>
    <property type="match status" value="1"/>
</dbReference>
<dbReference type="Pfam" id="PF00312">
    <property type="entry name" value="Ribosomal_S15"/>
    <property type="match status" value="1"/>
</dbReference>
<reference evidence="6" key="1">
    <citation type="submission" date="2018-06" db="EMBL/GenBank/DDBJ databases">
        <title>Complete genome sequences of Mycoplasma anatis, M. anseris and M. cloacale type strains.</title>
        <authorList>
            <person name="Grozner D."/>
            <person name="Forro B."/>
            <person name="Sulyok K.M."/>
            <person name="Marton S."/>
            <person name="Kreizinger Z."/>
            <person name="Banyai K."/>
            <person name="Gyuranecz M."/>
        </authorList>
    </citation>
    <scope>NUCLEOTIDE SEQUENCE [LARGE SCALE GENOMIC DNA]</scope>
    <source>
        <strain evidence="6">ATCC 49234</strain>
    </source>
</reference>
<dbReference type="PANTHER" id="PTHR23321:SF26">
    <property type="entry name" value="SMALL RIBOSOMAL SUBUNIT PROTEIN US15M"/>
    <property type="match status" value="1"/>
</dbReference>
<keyword evidence="1 3" id="KW-0689">Ribosomal protein</keyword>
<evidence type="ECO:0000313" key="5">
    <source>
        <dbReference type="EMBL" id="AWX69183.1"/>
    </source>
</evidence>
<comment type="subunit">
    <text evidence="3">Part of the 30S ribosomal subunit. Forms a bridge to the 50S subunit in the 70S ribosome, contacting the 23S rRNA.</text>
</comment>
<dbReference type="NCBIfam" id="TIGR00952">
    <property type="entry name" value="S15_bact"/>
    <property type="match status" value="1"/>
</dbReference>